<dbReference type="InterPro" id="IPR003758">
    <property type="entry name" value="LpxK"/>
</dbReference>
<feature type="transmembrane region" description="Helical" evidence="14">
    <location>
        <begin position="7"/>
        <end position="25"/>
    </location>
</feature>
<keyword evidence="11 13" id="KW-0443">Lipid metabolism</keyword>
<dbReference type="EC" id="2.7.1.130" evidence="3 13"/>
<sequence>MNLLRKLLFPFAILYGFITSIRNFLFDRGILKSTSFNIPVIAVGNLSVGGTGKTPQIEYLIRLLSDKYQIATLSRGYKRKSEGFVLADKNSNAEILGDEPFQFYQKFPFVMVAVDANRTNGIRQLLSQQITPEIILLDDAYQHRKVKAGFYILLTSYDDLYSDDFMLPTGNLRESRNGANRAKIVIVTKCPKDLSDEKQAEIRLKLNLSCSQQSFFTFIDYDDEIYSKEEKIEINQIKSESKLILAGIAKPKPFFDYLKNENDECLTFPDHHHFSDADLDSIQEKAKGRKIITTEKDYVRLKDSKLVSQLYYLPIKSTFINHQQNFDATILEYVKTNLEA</sequence>
<dbReference type="GO" id="GO:0009245">
    <property type="term" value="P:lipid A biosynthetic process"/>
    <property type="evidence" value="ECO:0007669"/>
    <property type="project" value="UniProtKB-UniRule"/>
</dbReference>
<evidence type="ECO:0000256" key="8">
    <source>
        <dbReference type="ARBA" id="ARBA00022741"/>
    </source>
</evidence>
<dbReference type="UniPathway" id="UPA00359">
    <property type="reaction ID" value="UER00482"/>
</dbReference>
<keyword evidence="9 13" id="KW-0418">Kinase</keyword>
<dbReference type="EMBL" id="FXTA01000005">
    <property type="protein sequence ID" value="SMO85824.1"/>
    <property type="molecule type" value="Genomic_DNA"/>
</dbReference>
<evidence type="ECO:0000256" key="3">
    <source>
        <dbReference type="ARBA" id="ARBA00012071"/>
    </source>
</evidence>
<dbReference type="Pfam" id="PF02606">
    <property type="entry name" value="LpxK"/>
    <property type="match status" value="1"/>
</dbReference>
<evidence type="ECO:0000256" key="4">
    <source>
        <dbReference type="ARBA" id="ARBA00016436"/>
    </source>
</evidence>
<name>A0A521EPI5_9FLAO</name>
<comment type="pathway">
    <text evidence="2 13">Glycolipid biosynthesis; lipid IV(A) biosynthesis; lipid IV(A) from (3R)-3-hydroxytetradecanoyl-[acyl-carrier-protein] and UDP-N-acetyl-alpha-D-glucosamine: step 6/6.</text>
</comment>
<keyword evidence="6 13" id="KW-0441">Lipid A biosynthesis</keyword>
<keyword evidence="5 13" id="KW-0444">Lipid biosynthesis</keyword>
<evidence type="ECO:0000313" key="15">
    <source>
        <dbReference type="EMBL" id="MRX67822.1"/>
    </source>
</evidence>
<dbReference type="Proteomes" id="UP000317289">
    <property type="component" value="Unassembled WGS sequence"/>
</dbReference>
<feature type="binding site" evidence="13">
    <location>
        <begin position="47"/>
        <end position="54"/>
    </location>
    <ligand>
        <name>ATP</name>
        <dbReference type="ChEBI" id="CHEBI:30616"/>
    </ligand>
</feature>
<reference evidence="16 17" key="1">
    <citation type="submission" date="2017-05" db="EMBL/GenBank/DDBJ databases">
        <authorList>
            <person name="Varghese N."/>
            <person name="Submissions S."/>
        </authorList>
    </citation>
    <scope>NUCLEOTIDE SEQUENCE [LARGE SCALE GENOMIC DNA]</scope>
    <source>
        <strain evidence="16 17">DSM 19382</strain>
    </source>
</reference>
<reference evidence="15 18" key="2">
    <citation type="submission" date="2019-11" db="EMBL/GenBank/DDBJ databases">
        <title>Flavobacterium resistens genome.</title>
        <authorList>
            <person name="Wilson V.M."/>
            <person name="Newman J.D."/>
        </authorList>
    </citation>
    <scope>NUCLEOTIDE SEQUENCE [LARGE SCALE GENOMIC DNA]</scope>
    <source>
        <strain evidence="15 18">DSM 19382</strain>
    </source>
</reference>
<gene>
    <name evidence="13 15" type="primary">lpxK</name>
    <name evidence="15" type="ORF">GJU42_07595</name>
    <name evidence="16" type="ORF">SAMN06265349_105197</name>
</gene>
<comment type="function">
    <text evidence="1 13">Transfers the gamma-phosphate of ATP to the 4'-position of a tetraacyldisaccharide 1-phosphate intermediate (termed DS-1-P) to form tetraacyldisaccharide 1,4'-bis-phosphate (lipid IVA).</text>
</comment>
<evidence type="ECO:0000256" key="2">
    <source>
        <dbReference type="ARBA" id="ARBA00004870"/>
    </source>
</evidence>
<evidence type="ECO:0000256" key="14">
    <source>
        <dbReference type="SAM" id="Phobius"/>
    </source>
</evidence>
<evidence type="ECO:0000256" key="9">
    <source>
        <dbReference type="ARBA" id="ARBA00022777"/>
    </source>
</evidence>
<evidence type="ECO:0000256" key="13">
    <source>
        <dbReference type="HAMAP-Rule" id="MF_00409"/>
    </source>
</evidence>
<keyword evidence="7 13" id="KW-0808">Transferase</keyword>
<comment type="catalytic activity">
    <reaction evidence="13">
        <text>a lipid A disaccharide + ATP = a lipid IVA + ADP + H(+)</text>
        <dbReference type="Rhea" id="RHEA:67840"/>
        <dbReference type="ChEBI" id="CHEBI:15378"/>
        <dbReference type="ChEBI" id="CHEBI:30616"/>
        <dbReference type="ChEBI" id="CHEBI:176343"/>
        <dbReference type="ChEBI" id="CHEBI:176425"/>
        <dbReference type="ChEBI" id="CHEBI:456216"/>
        <dbReference type="EC" id="2.7.1.130"/>
    </reaction>
</comment>
<keyword evidence="14" id="KW-1133">Transmembrane helix</keyword>
<evidence type="ECO:0000256" key="6">
    <source>
        <dbReference type="ARBA" id="ARBA00022556"/>
    </source>
</evidence>
<dbReference type="SUPFAM" id="SSF52540">
    <property type="entry name" value="P-loop containing nucleoside triphosphate hydrolases"/>
    <property type="match status" value="1"/>
</dbReference>
<keyword evidence="18" id="KW-1185">Reference proteome</keyword>
<dbReference type="GO" id="GO:0009029">
    <property type="term" value="F:lipid-A 4'-kinase activity"/>
    <property type="evidence" value="ECO:0007669"/>
    <property type="project" value="UniProtKB-UniRule"/>
</dbReference>
<dbReference type="PANTHER" id="PTHR42724:SF1">
    <property type="entry name" value="TETRAACYLDISACCHARIDE 4'-KINASE, MITOCHONDRIAL-RELATED"/>
    <property type="match status" value="1"/>
</dbReference>
<comment type="similarity">
    <text evidence="13">Belongs to the LpxK family.</text>
</comment>
<keyword evidence="10 13" id="KW-0067">ATP-binding</keyword>
<dbReference type="GO" id="GO:0005886">
    <property type="term" value="C:plasma membrane"/>
    <property type="evidence" value="ECO:0007669"/>
    <property type="project" value="TreeGrafter"/>
</dbReference>
<evidence type="ECO:0000256" key="7">
    <source>
        <dbReference type="ARBA" id="ARBA00022679"/>
    </source>
</evidence>
<dbReference type="InterPro" id="IPR027417">
    <property type="entry name" value="P-loop_NTPase"/>
</dbReference>
<evidence type="ECO:0000313" key="16">
    <source>
        <dbReference type="EMBL" id="SMO85824.1"/>
    </source>
</evidence>
<dbReference type="OrthoDB" id="9766423at2"/>
<organism evidence="16 17">
    <name type="scientific">Flavobacterium resistens</name>
    <dbReference type="NCBI Taxonomy" id="443612"/>
    <lineage>
        <taxon>Bacteria</taxon>
        <taxon>Pseudomonadati</taxon>
        <taxon>Bacteroidota</taxon>
        <taxon>Flavobacteriia</taxon>
        <taxon>Flavobacteriales</taxon>
        <taxon>Flavobacteriaceae</taxon>
        <taxon>Flavobacterium</taxon>
    </lineage>
</organism>
<protein>
    <recommendedName>
        <fullName evidence="4 13">Tetraacyldisaccharide 4'-kinase</fullName>
        <ecNumber evidence="3 13">2.7.1.130</ecNumber>
    </recommendedName>
    <alternativeName>
        <fullName evidence="12 13">Lipid A 4'-kinase</fullName>
    </alternativeName>
</protein>
<accession>A0A521EPI5</accession>
<keyword evidence="14" id="KW-0812">Transmembrane</keyword>
<proteinExistence type="inferred from homology"/>
<dbReference type="AlphaFoldDB" id="A0A521EPI5"/>
<dbReference type="RefSeq" id="WP_142451884.1">
    <property type="nucleotide sequence ID" value="NZ_FXTA01000005.1"/>
</dbReference>
<keyword evidence="8 13" id="KW-0547">Nucleotide-binding</keyword>
<evidence type="ECO:0000256" key="12">
    <source>
        <dbReference type="ARBA" id="ARBA00029757"/>
    </source>
</evidence>
<keyword evidence="14" id="KW-0472">Membrane</keyword>
<dbReference type="GO" id="GO:0005524">
    <property type="term" value="F:ATP binding"/>
    <property type="evidence" value="ECO:0007669"/>
    <property type="project" value="UniProtKB-UniRule"/>
</dbReference>
<dbReference type="NCBIfam" id="TIGR00682">
    <property type="entry name" value="lpxK"/>
    <property type="match status" value="1"/>
</dbReference>
<dbReference type="PANTHER" id="PTHR42724">
    <property type="entry name" value="TETRAACYLDISACCHARIDE 4'-KINASE"/>
    <property type="match status" value="1"/>
</dbReference>
<dbReference type="EMBL" id="WKKG01000003">
    <property type="protein sequence ID" value="MRX67822.1"/>
    <property type="molecule type" value="Genomic_DNA"/>
</dbReference>
<evidence type="ECO:0000256" key="11">
    <source>
        <dbReference type="ARBA" id="ARBA00023098"/>
    </source>
</evidence>
<dbReference type="HAMAP" id="MF_00409">
    <property type="entry name" value="LpxK"/>
    <property type="match status" value="1"/>
</dbReference>
<evidence type="ECO:0000313" key="18">
    <source>
        <dbReference type="Proteomes" id="UP000468990"/>
    </source>
</evidence>
<evidence type="ECO:0000256" key="10">
    <source>
        <dbReference type="ARBA" id="ARBA00022840"/>
    </source>
</evidence>
<evidence type="ECO:0000313" key="17">
    <source>
        <dbReference type="Proteomes" id="UP000317289"/>
    </source>
</evidence>
<evidence type="ECO:0000256" key="5">
    <source>
        <dbReference type="ARBA" id="ARBA00022516"/>
    </source>
</evidence>
<dbReference type="Proteomes" id="UP000468990">
    <property type="component" value="Unassembled WGS sequence"/>
</dbReference>
<evidence type="ECO:0000256" key="1">
    <source>
        <dbReference type="ARBA" id="ARBA00002274"/>
    </source>
</evidence>